<feature type="transmembrane region" description="Helical" evidence="1">
    <location>
        <begin position="144"/>
        <end position="165"/>
    </location>
</feature>
<name>A0A3D9IWV8_9BACL</name>
<proteinExistence type="predicted"/>
<comment type="caution">
    <text evidence="2">The sequence shown here is derived from an EMBL/GenBank/DDBJ whole genome shotgun (WGS) entry which is preliminary data.</text>
</comment>
<evidence type="ECO:0000256" key="1">
    <source>
        <dbReference type="SAM" id="Phobius"/>
    </source>
</evidence>
<feature type="transmembrane region" description="Helical" evidence="1">
    <location>
        <begin position="50"/>
        <end position="68"/>
    </location>
</feature>
<dbReference type="RefSeq" id="WP_115991167.1">
    <property type="nucleotide sequence ID" value="NZ_QRDY01000001.1"/>
</dbReference>
<evidence type="ECO:0000313" key="3">
    <source>
        <dbReference type="Proteomes" id="UP000256869"/>
    </source>
</evidence>
<sequence length="207" mass="22178">MATSSTDTQARSAGDKIAYAISFLFNPLLIAVPLYLIVALHTAANLSEGLAWWLVISLGVSLAPILFIRRGVAKGKFTDHDVSRREQRLLPFLFTLACLAIALVVLLALDVSIELLATFTGMLATIVVALLITQWASWKISLHLIGVTGAVLTLGLLISSTLYLLTPLVVVVGWARWRLKAHTAMQAVAGAAVATGVTLISFRLFGL</sequence>
<accession>A0A3D9IWV8</accession>
<gene>
    <name evidence="2" type="ORF">DFP95_101730</name>
</gene>
<evidence type="ECO:0000313" key="2">
    <source>
        <dbReference type="EMBL" id="RED66232.1"/>
    </source>
</evidence>
<feature type="transmembrane region" description="Helical" evidence="1">
    <location>
        <begin position="17"/>
        <end position="38"/>
    </location>
</feature>
<keyword evidence="1" id="KW-0812">Transmembrane</keyword>
<keyword evidence="1" id="KW-1133">Transmembrane helix</keyword>
<dbReference type="OrthoDB" id="165844at2"/>
<dbReference type="Proteomes" id="UP000256869">
    <property type="component" value="Unassembled WGS sequence"/>
</dbReference>
<feature type="transmembrane region" description="Helical" evidence="1">
    <location>
        <begin position="89"/>
        <end position="109"/>
    </location>
</feature>
<evidence type="ECO:0008006" key="4">
    <source>
        <dbReference type="Google" id="ProtNLM"/>
    </source>
</evidence>
<organism evidence="2 3">
    <name type="scientific">Cohnella lupini</name>
    <dbReference type="NCBI Taxonomy" id="1294267"/>
    <lineage>
        <taxon>Bacteria</taxon>
        <taxon>Bacillati</taxon>
        <taxon>Bacillota</taxon>
        <taxon>Bacilli</taxon>
        <taxon>Bacillales</taxon>
        <taxon>Paenibacillaceae</taxon>
        <taxon>Cohnella</taxon>
    </lineage>
</organism>
<feature type="transmembrane region" description="Helical" evidence="1">
    <location>
        <begin position="115"/>
        <end position="132"/>
    </location>
</feature>
<keyword evidence="3" id="KW-1185">Reference proteome</keyword>
<dbReference type="EMBL" id="QRDY01000001">
    <property type="protein sequence ID" value="RED66232.1"/>
    <property type="molecule type" value="Genomic_DNA"/>
</dbReference>
<protein>
    <recommendedName>
        <fullName evidence="4">PAP2 superfamily protein</fullName>
    </recommendedName>
</protein>
<dbReference type="AlphaFoldDB" id="A0A3D9IWV8"/>
<reference evidence="2 3" key="1">
    <citation type="submission" date="2018-07" db="EMBL/GenBank/DDBJ databases">
        <title>Genomic Encyclopedia of Type Strains, Phase III (KMG-III): the genomes of soil and plant-associated and newly described type strains.</title>
        <authorList>
            <person name="Whitman W."/>
        </authorList>
    </citation>
    <scope>NUCLEOTIDE SEQUENCE [LARGE SCALE GENOMIC DNA]</scope>
    <source>
        <strain evidence="2 3">CECT 8236</strain>
    </source>
</reference>
<keyword evidence="1" id="KW-0472">Membrane</keyword>
<feature type="transmembrane region" description="Helical" evidence="1">
    <location>
        <begin position="185"/>
        <end position="205"/>
    </location>
</feature>